<evidence type="ECO:0000256" key="3">
    <source>
        <dbReference type="ARBA" id="ARBA00022597"/>
    </source>
</evidence>
<dbReference type="GO" id="GO:0016887">
    <property type="term" value="F:ATP hydrolysis activity"/>
    <property type="evidence" value="ECO:0007669"/>
    <property type="project" value="InterPro"/>
</dbReference>
<keyword evidence="2" id="KW-1003">Cell membrane</keyword>
<evidence type="ECO:0000313" key="9">
    <source>
        <dbReference type="EMBL" id="VYS89637.1"/>
    </source>
</evidence>
<dbReference type="CDD" id="cd03216">
    <property type="entry name" value="ABC_Carb_Monos_I"/>
    <property type="match status" value="1"/>
</dbReference>
<evidence type="ECO:0000256" key="5">
    <source>
        <dbReference type="ARBA" id="ARBA00022840"/>
    </source>
</evidence>
<proteinExistence type="predicted"/>
<protein>
    <submittedName>
        <fullName evidence="9">Ribose import ATP-binding protein RbsA</fullName>
        <ecNumber evidence="9">3.6.3.17</ecNumber>
    </submittedName>
</protein>
<dbReference type="GeneID" id="23112932"/>
<dbReference type="PROSITE" id="PS50893">
    <property type="entry name" value="ABC_TRANSPORTER_2"/>
    <property type="match status" value="2"/>
</dbReference>
<dbReference type="CDD" id="cd03215">
    <property type="entry name" value="ABC_Carb_Monos_II"/>
    <property type="match status" value="1"/>
</dbReference>
<dbReference type="InterPro" id="IPR027417">
    <property type="entry name" value="P-loop_NTPase"/>
</dbReference>
<dbReference type="GO" id="GO:0005524">
    <property type="term" value="F:ATP binding"/>
    <property type="evidence" value="ECO:0007669"/>
    <property type="project" value="UniProtKB-KW"/>
</dbReference>
<dbReference type="PANTHER" id="PTHR43790">
    <property type="entry name" value="CARBOHYDRATE TRANSPORT ATP-BINDING PROTEIN MG119-RELATED"/>
    <property type="match status" value="1"/>
</dbReference>
<dbReference type="InterPro" id="IPR003439">
    <property type="entry name" value="ABC_transporter-like_ATP-bd"/>
</dbReference>
<keyword evidence="3" id="KW-0762">Sugar transport</keyword>
<dbReference type="InterPro" id="IPR050107">
    <property type="entry name" value="ABC_carbohydrate_import_ATPase"/>
</dbReference>
<feature type="domain" description="ABC transporter" evidence="8">
    <location>
        <begin position="7"/>
        <end position="244"/>
    </location>
</feature>
<evidence type="ECO:0000256" key="7">
    <source>
        <dbReference type="ARBA" id="ARBA00023136"/>
    </source>
</evidence>
<feature type="domain" description="ABC transporter" evidence="8">
    <location>
        <begin position="255"/>
        <end position="499"/>
    </location>
</feature>
<gene>
    <name evidence="9" type="primary">rbsA_3</name>
    <name evidence="9" type="ORF">CBLFYP116_01071</name>
</gene>
<dbReference type="PANTHER" id="PTHR43790:SF3">
    <property type="entry name" value="D-ALLOSE IMPORT ATP-BINDING PROTEIN ALSA-RELATED"/>
    <property type="match status" value="1"/>
</dbReference>
<keyword evidence="6" id="KW-1278">Translocase</keyword>
<evidence type="ECO:0000256" key="2">
    <source>
        <dbReference type="ARBA" id="ARBA00022475"/>
    </source>
</evidence>
<evidence type="ECO:0000256" key="6">
    <source>
        <dbReference type="ARBA" id="ARBA00022967"/>
    </source>
</evidence>
<keyword evidence="4" id="KW-0547">Nucleotide-binding</keyword>
<keyword evidence="5 9" id="KW-0067">ATP-binding</keyword>
<dbReference type="RefSeq" id="WP_002575141.1">
    <property type="nucleotide sequence ID" value="NZ_BAABZS010000001.1"/>
</dbReference>
<keyword evidence="1" id="KW-0813">Transport</keyword>
<dbReference type="AlphaFoldDB" id="A0A6N2S887"/>
<reference evidence="9" key="1">
    <citation type="submission" date="2019-11" db="EMBL/GenBank/DDBJ databases">
        <authorList>
            <person name="Feng L."/>
        </authorList>
    </citation>
    <scope>NUCLEOTIDE SEQUENCE</scope>
    <source>
        <strain evidence="9">CbolteaeLFYP116</strain>
    </source>
</reference>
<dbReference type="SMART" id="SM00382">
    <property type="entry name" value="AAA"/>
    <property type="match status" value="2"/>
</dbReference>
<sequence length="510" mass="56450">MAEEIILKAESISKSFGGVKALQNVSFELKKGEILSVIGENGAGKSTLMKIVAGALKNDKGEIYFEGKKLSLNSPLDAVKTGISIVYQEPNIFADMSVLENIFMGNEVVNLNKTIQWTKMYEEAVEALKLVGLNGNILHLTMSELSIGNQQLVLIARGIYKKCKILILDEPTSILSHGESEKLFEIIADLKSKGVSIMYISHRIPEILRISDNIIVLRDGCLTGTLSPREADEESIITAMSGRKINMSVYQTREIKDDIILEVRNLGYKNQYQNITFSLKPGEILGMYGLVGSGRSEIARAIFGETKAETGNIIFEGKDITGTDINGAIEKNIFYVPEDRGAQGLFDIHPIRDNMSVSFLDGFSNKFSFIRKKEERKAVQDNIEKYSIKTPSQDLSVNSLSGGGQQKVLLCRWLMRKPKVLILDEPTRGIDVATKAEIHKYIMELAAEGVAILVISSDLPEIMGVSDRILTLHKGTITAEFDRETVTEEKILKNALNLSDQSLSVHSEEV</sequence>
<name>A0A6N2S887_9FIRM</name>
<dbReference type="Pfam" id="PF00005">
    <property type="entry name" value="ABC_tran"/>
    <property type="match status" value="2"/>
</dbReference>
<evidence type="ECO:0000259" key="8">
    <source>
        <dbReference type="PROSITE" id="PS50893"/>
    </source>
</evidence>
<dbReference type="EMBL" id="CACRTF010000009">
    <property type="protein sequence ID" value="VYS89637.1"/>
    <property type="molecule type" value="Genomic_DNA"/>
</dbReference>
<dbReference type="Gene3D" id="3.40.50.300">
    <property type="entry name" value="P-loop containing nucleotide triphosphate hydrolases"/>
    <property type="match status" value="2"/>
</dbReference>
<dbReference type="EC" id="3.6.3.17" evidence="9"/>
<dbReference type="InterPro" id="IPR003593">
    <property type="entry name" value="AAA+_ATPase"/>
</dbReference>
<organism evidence="9">
    <name type="scientific">Enterocloster bolteae</name>
    <dbReference type="NCBI Taxonomy" id="208479"/>
    <lineage>
        <taxon>Bacteria</taxon>
        <taxon>Bacillati</taxon>
        <taxon>Bacillota</taxon>
        <taxon>Clostridia</taxon>
        <taxon>Lachnospirales</taxon>
        <taxon>Lachnospiraceae</taxon>
        <taxon>Enterocloster</taxon>
    </lineage>
</organism>
<evidence type="ECO:0000256" key="1">
    <source>
        <dbReference type="ARBA" id="ARBA00022448"/>
    </source>
</evidence>
<evidence type="ECO:0000256" key="4">
    <source>
        <dbReference type="ARBA" id="ARBA00022741"/>
    </source>
</evidence>
<keyword evidence="7" id="KW-0472">Membrane</keyword>
<keyword evidence="9" id="KW-0378">Hydrolase</keyword>
<accession>A0A6N2S887</accession>
<dbReference type="SUPFAM" id="SSF52540">
    <property type="entry name" value="P-loop containing nucleoside triphosphate hydrolases"/>
    <property type="match status" value="2"/>
</dbReference>